<dbReference type="AlphaFoldDB" id="Q6Z575"/>
<reference evidence="1" key="1">
    <citation type="submission" date="2002-01" db="EMBL/GenBank/DDBJ databases">
        <title>Oryza sativa nipponbare(GA3) genomic DNA, chromosome 8, PAC clone:P0042B03.</title>
        <authorList>
            <person name="Sasaki T."/>
            <person name="Matsumoto T."/>
            <person name="Yamamoto K."/>
        </authorList>
    </citation>
    <scope>NUCLEOTIDE SEQUENCE</scope>
</reference>
<reference evidence="3" key="4">
    <citation type="journal article" date="2008" name="Nucleic Acids Res.">
        <title>The rice annotation project database (RAP-DB): 2008 update.</title>
        <authorList>
            <consortium name="The rice annotation project (RAP)"/>
        </authorList>
    </citation>
    <scope>GENOME REANNOTATION</scope>
    <source>
        <strain evidence="3">cv. Nipponbare</strain>
    </source>
</reference>
<organism evidence="2 3">
    <name type="scientific">Oryza sativa subsp. japonica</name>
    <name type="common">Rice</name>
    <dbReference type="NCBI Taxonomy" id="39947"/>
    <lineage>
        <taxon>Eukaryota</taxon>
        <taxon>Viridiplantae</taxon>
        <taxon>Streptophyta</taxon>
        <taxon>Embryophyta</taxon>
        <taxon>Tracheophyta</taxon>
        <taxon>Spermatophyta</taxon>
        <taxon>Magnoliopsida</taxon>
        <taxon>Liliopsida</taxon>
        <taxon>Poales</taxon>
        <taxon>Poaceae</taxon>
        <taxon>BOP clade</taxon>
        <taxon>Oryzoideae</taxon>
        <taxon>Oryzeae</taxon>
        <taxon>Oryzinae</taxon>
        <taxon>Oryza</taxon>
        <taxon>Oryza sativa</taxon>
    </lineage>
</organism>
<accession>Q6Z575</accession>
<dbReference type="EMBL" id="AP004658">
    <property type="protein sequence ID" value="BAC99649.1"/>
    <property type="molecule type" value="Genomic_DNA"/>
</dbReference>
<evidence type="ECO:0000313" key="1">
    <source>
        <dbReference type="EMBL" id="BAC99649.1"/>
    </source>
</evidence>
<evidence type="ECO:0000313" key="2">
    <source>
        <dbReference type="EMBL" id="BAC99685.1"/>
    </source>
</evidence>
<evidence type="ECO:0000313" key="3">
    <source>
        <dbReference type="Proteomes" id="UP000000763"/>
    </source>
</evidence>
<proteinExistence type="predicted"/>
<gene>
    <name evidence="2" type="ORF">OSJNBa0007M04.5</name>
    <name evidence="1" type="ORF">P0042B03.49</name>
</gene>
<sequence>MQAVSVIDRSLDILAPIHPRFSEKRVGGRRKTTPRRCIPMRACDPPDAAVACFPPCPLAREASPARPPLLLPLTAQIKYPHRG</sequence>
<dbReference type="Proteomes" id="UP000000763">
    <property type="component" value="Chromosome 8"/>
</dbReference>
<protein>
    <submittedName>
        <fullName evidence="2">Uncharacterized protein</fullName>
    </submittedName>
</protein>
<dbReference type="EMBL" id="AP005158">
    <property type="protein sequence ID" value="BAC99685.1"/>
    <property type="molecule type" value="Genomic_DNA"/>
</dbReference>
<reference evidence="2" key="2">
    <citation type="submission" date="2002-05" db="EMBL/GenBank/DDBJ databases">
        <title>Oryza sativa nipponbare(GA3) genomic DNA, chromosome 8, BAC clone:OSJNBa0007M04.</title>
        <authorList>
            <person name="Sasaki T."/>
            <person name="Matsumoto T."/>
            <person name="Katayose Y."/>
        </authorList>
    </citation>
    <scope>NUCLEOTIDE SEQUENCE</scope>
</reference>
<reference evidence="3" key="3">
    <citation type="journal article" date="2005" name="Nature">
        <title>The map-based sequence of the rice genome.</title>
        <authorList>
            <consortium name="International rice genome sequencing project (IRGSP)"/>
            <person name="Matsumoto T."/>
            <person name="Wu J."/>
            <person name="Kanamori H."/>
            <person name="Katayose Y."/>
            <person name="Fujisawa M."/>
            <person name="Namiki N."/>
            <person name="Mizuno H."/>
            <person name="Yamamoto K."/>
            <person name="Antonio B.A."/>
            <person name="Baba T."/>
            <person name="Sakata K."/>
            <person name="Nagamura Y."/>
            <person name="Aoki H."/>
            <person name="Arikawa K."/>
            <person name="Arita K."/>
            <person name="Bito T."/>
            <person name="Chiden Y."/>
            <person name="Fujitsuka N."/>
            <person name="Fukunaka R."/>
            <person name="Hamada M."/>
            <person name="Harada C."/>
            <person name="Hayashi A."/>
            <person name="Hijishita S."/>
            <person name="Honda M."/>
            <person name="Hosokawa S."/>
            <person name="Ichikawa Y."/>
            <person name="Idonuma A."/>
            <person name="Iijima M."/>
            <person name="Ikeda M."/>
            <person name="Ikeno M."/>
            <person name="Ito K."/>
            <person name="Ito S."/>
            <person name="Ito T."/>
            <person name="Ito Y."/>
            <person name="Ito Y."/>
            <person name="Iwabuchi A."/>
            <person name="Kamiya K."/>
            <person name="Karasawa W."/>
            <person name="Kurita K."/>
            <person name="Katagiri S."/>
            <person name="Kikuta A."/>
            <person name="Kobayashi H."/>
            <person name="Kobayashi N."/>
            <person name="Machita K."/>
            <person name="Maehara T."/>
            <person name="Masukawa M."/>
            <person name="Mizubayashi T."/>
            <person name="Mukai Y."/>
            <person name="Nagasaki H."/>
            <person name="Nagata Y."/>
            <person name="Naito S."/>
            <person name="Nakashima M."/>
            <person name="Nakama Y."/>
            <person name="Nakamichi Y."/>
            <person name="Nakamura M."/>
            <person name="Meguro A."/>
            <person name="Negishi M."/>
            <person name="Ohta I."/>
            <person name="Ohta T."/>
            <person name="Okamoto M."/>
            <person name="Ono N."/>
            <person name="Saji S."/>
            <person name="Sakaguchi M."/>
            <person name="Sakai K."/>
            <person name="Shibata M."/>
            <person name="Shimokawa T."/>
            <person name="Song J."/>
            <person name="Takazaki Y."/>
            <person name="Terasawa K."/>
            <person name="Tsugane M."/>
            <person name="Tsuji K."/>
            <person name="Ueda S."/>
            <person name="Waki K."/>
            <person name="Yamagata H."/>
            <person name="Yamamoto M."/>
            <person name="Yamamoto S."/>
            <person name="Yamane H."/>
            <person name="Yoshiki S."/>
            <person name="Yoshihara R."/>
            <person name="Yukawa K."/>
            <person name="Zhong H."/>
            <person name="Yano M."/>
            <person name="Yuan Q."/>
            <person name="Ouyang S."/>
            <person name="Liu J."/>
            <person name="Jones K.M."/>
            <person name="Gansberger K."/>
            <person name="Moffat K."/>
            <person name="Hill J."/>
            <person name="Bera J."/>
            <person name="Fadrosh D."/>
            <person name="Jin S."/>
            <person name="Johri S."/>
            <person name="Kim M."/>
            <person name="Overton L."/>
            <person name="Reardon M."/>
            <person name="Tsitrin T."/>
            <person name="Vuong H."/>
            <person name="Weaver B."/>
            <person name="Ciecko A."/>
            <person name="Tallon L."/>
            <person name="Jackson J."/>
            <person name="Pai G."/>
            <person name="Aken S.V."/>
            <person name="Utterback T."/>
            <person name="Reidmuller S."/>
            <person name="Feldblyum T."/>
            <person name="Hsiao J."/>
            <person name="Zismann V."/>
            <person name="Iobst S."/>
            <person name="de Vazeille A.R."/>
            <person name="Buell C.R."/>
            <person name="Ying K."/>
            <person name="Li Y."/>
            <person name="Lu T."/>
            <person name="Huang Y."/>
            <person name="Zhao Q."/>
            <person name="Feng Q."/>
            <person name="Zhang L."/>
            <person name="Zhu J."/>
            <person name="Weng Q."/>
            <person name="Mu J."/>
            <person name="Lu Y."/>
            <person name="Fan D."/>
            <person name="Liu Y."/>
            <person name="Guan J."/>
            <person name="Zhang Y."/>
            <person name="Yu S."/>
            <person name="Liu X."/>
            <person name="Zhang Y."/>
            <person name="Hong G."/>
            <person name="Han B."/>
            <person name="Choisne N."/>
            <person name="Demange N."/>
            <person name="Orjeda G."/>
            <person name="Samain S."/>
            <person name="Cattolico L."/>
            <person name="Pelletier E."/>
            <person name="Couloux A."/>
            <person name="Segurens B."/>
            <person name="Wincker P."/>
            <person name="D'Hont A."/>
            <person name="Scarpelli C."/>
            <person name="Weissenbach J."/>
            <person name="Salanoubat M."/>
            <person name="Quetier F."/>
            <person name="Yu Y."/>
            <person name="Kim H.R."/>
            <person name="Rambo T."/>
            <person name="Currie J."/>
            <person name="Collura K."/>
            <person name="Luo M."/>
            <person name="Yang T."/>
            <person name="Ammiraju J.S.S."/>
            <person name="Engler F."/>
            <person name="Soderlund C."/>
            <person name="Wing R.A."/>
            <person name="Palmer L.E."/>
            <person name="de la Bastide M."/>
            <person name="Spiegel L."/>
            <person name="Nascimento L."/>
            <person name="Zutavern T."/>
            <person name="O'Shaughnessy A."/>
            <person name="Dike S."/>
            <person name="Dedhia N."/>
            <person name="Preston R."/>
            <person name="Balija V."/>
            <person name="McCombie W.R."/>
            <person name="Chow T."/>
            <person name="Chen H."/>
            <person name="Chung M."/>
            <person name="Chen C."/>
            <person name="Shaw J."/>
            <person name="Wu H."/>
            <person name="Hsiao K."/>
            <person name="Chao Y."/>
            <person name="Chu M."/>
            <person name="Cheng C."/>
            <person name="Hour A."/>
            <person name="Lee P."/>
            <person name="Lin S."/>
            <person name="Lin Y."/>
            <person name="Liou J."/>
            <person name="Liu S."/>
            <person name="Hsing Y."/>
            <person name="Raghuvanshi S."/>
            <person name="Mohanty A."/>
            <person name="Bharti A.K."/>
            <person name="Gaur A."/>
            <person name="Gupta V."/>
            <person name="Kumar D."/>
            <person name="Ravi V."/>
            <person name="Vij S."/>
            <person name="Kapur A."/>
            <person name="Khurana P."/>
            <person name="Khurana P."/>
            <person name="Khurana J.P."/>
            <person name="Tyagi A.K."/>
            <person name="Gaikwad K."/>
            <person name="Singh A."/>
            <person name="Dalal V."/>
            <person name="Srivastava S."/>
            <person name="Dixit A."/>
            <person name="Pal A.K."/>
            <person name="Ghazi I.A."/>
            <person name="Yadav M."/>
            <person name="Pandit A."/>
            <person name="Bhargava A."/>
            <person name="Sureshbabu K."/>
            <person name="Batra K."/>
            <person name="Sharma T.R."/>
            <person name="Mohapatra T."/>
            <person name="Singh N.K."/>
            <person name="Messing J."/>
            <person name="Nelson A.B."/>
            <person name="Fuks G."/>
            <person name="Kavchok S."/>
            <person name="Keizer G."/>
            <person name="Linton E."/>
            <person name="Llaca V."/>
            <person name="Song R."/>
            <person name="Tanyolac B."/>
            <person name="Young S."/>
            <person name="Ho-Il K."/>
            <person name="Hahn J.H."/>
            <person name="Sangsakoo G."/>
            <person name="Vanavichit A."/>
            <person name="de Mattos Luiz.A.T."/>
            <person name="Zimmer P.D."/>
            <person name="Malone G."/>
            <person name="Dellagostin O."/>
            <person name="de Oliveira A.C."/>
            <person name="Bevan M."/>
            <person name="Bancroft I."/>
            <person name="Minx P."/>
            <person name="Cordum H."/>
            <person name="Wilson R."/>
            <person name="Cheng Z."/>
            <person name="Jin W."/>
            <person name="Jiang J."/>
            <person name="Leong S.A."/>
            <person name="Iwama H."/>
            <person name="Gojobori T."/>
            <person name="Itoh T."/>
            <person name="Niimura Y."/>
            <person name="Fujii Y."/>
            <person name="Habara T."/>
            <person name="Sakai H."/>
            <person name="Sato Y."/>
            <person name="Wilson G."/>
            <person name="Kumar K."/>
            <person name="McCouch S."/>
            <person name="Juretic N."/>
            <person name="Hoen D."/>
            <person name="Wright S."/>
            <person name="Bruskiewich R."/>
            <person name="Bureau T."/>
            <person name="Miyao A."/>
            <person name="Hirochika H."/>
            <person name="Nishikawa T."/>
            <person name="Kadowaki K."/>
            <person name="Sugiura M."/>
            <person name="Burr B."/>
            <person name="Sasaki T."/>
        </authorList>
    </citation>
    <scope>NUCLEOTIDE SEQUENCE [LARGE SCALE GENOMIC DNA]</scope>
    <source>
        <strain evidence="3">cv. Nipponbare</strain>
    </source>
</reference>
<name>Q6Z575_ORYSJ</name>